<accession>A0A0G0FJ69</accession>
<evidence type="ECO:0000256" key="1">
    <source>
        <dbReference type="ARBA" id="ARBA00038248"/>
    </source>
</evidence>
<protein>
    <recommendedName>
        <fullName evidence="2">HEPN domain-containing protein</fullName>
    </recommendedName>
</protein>
<organism evidence="3 4">
    <name type="scientific">Berkelbacteria bacterium GW2011_GWA1_36_9</name>
    <dbReference type="NCBI Taxonomy" id="1618331"/>
    <lineage>
        <taxon>Bacteria</taxon>
        <taxon>Candidatus Berkelbacteria</taxon>
    </lineage>
</organism>
<dbReference type="InterPro" id="IPR007842">
    <property type="entry name" value="HEPN_dom"/>
</dbReference>
<comment type="caution">
    <text evidence="3">The sequence shown here is derived from an EMBL/GenBank/DDBJ whole genome shotgun (WGS) entry which is preliminary data.</text>
</comment>
<proteinExistence type="inferred from homology"/>
<dbReference type="Proteomes" id="UP000034508">
    <property type="component" value="Unassembled WGS sequence"/>
</dbReference>
<dbReference type="AlphaFoldDB" id="A0A0G0FJ69"/>
<comment type="similarity">
    <text evidence="1">Belongs to the UPF0332 family.</text>
</comment>
<reference evidence="3 4" key="1">
    <citation type="journal article" date="2015" name="Nature">
        <title>rRNA introns, odd ribosomes, and small enigmatic genomes across a large radiation of phyla.</title>
        <authorList>
            <person name="Brown C.T."/>
            <person name="Hug L.A."/>
            <person name="Thomas B.C."/>
            <person name="Sharon I."/>
            <person name="Castelle C.J."/>
            <person name="Singh A."/>
            <person name="Wilkins M.J."/>
            <person name="Williams K.H."/>
            <person name="Banfield J.F."/>
        </authorList>
    </citation>
    <scope>NUCLEOTIDE SEQUENCE [LARGE SCALE GENOMIC DNA]</scope>
</reference>
<gene>
    <name evidence="3" type="ORF">US31_C0014G0003</name>
</gene>
<dbReference type="InterPro" id="IPR052226">
    <property type="entry name" value="UPF0332_toxin"/>
</dbReference>
<dbReference type="SUPFAM" id="SSF81593">
    <property type="entry name" value="Nucleotidyltransferase substrate binding subunit/domain"/>
    <property type="match status" value="1"/>
</dbReference>
<sequence>MKEFQVNRIELNGLLKLAKESFDEAKNDLNDGFIRGAISSSYYCFLHLMRALLLQKGIITKSHQGVKIKFNQEFILNGSIDKKFGKIISDLFEDRLDADYAPLQKFSKEQAKEAIEFAKEFYEKVKKIISSNL</sequence>
<evidence type="ECO:0000313" key="4">
    <source>
        <dbReference type="Proteomes" id="UP000034508"/>
    </source>
</evidence>
<feature type="domain" description="HEPN" evidence="2">
    <location>
        <begin position="14"/>
        <end position="127"/>
    </location>
</feature>
<evidence type="ECO:0000313" key="3">
    <source>
        <dbReference type="EMBL" id="KKQ17867.1"/>
    </source>
</evidence>
<dbReference type="EMBL" id="LBSM01000014">
    <property type="protein sequence ID" value="KKQ17867.1"/>
    <property type="molecule type" value="Genomic_DNA"/>
</dbReference>
<dbReference type="PANTHER" id="PTHR36565">
    <property type="entry name" value="UPF0332 PROTEIN TM_1000"/>
    <property type="match status" value="1"/>
</dbReference>
<dbReference type="Pfam" id="PF05168">
    <property type="entry name" value="HEPN"/>
    <property type="match status" value="1"/>
</dbReference>
<evidence type="ECO:0000259" key="2">
    <source>
        <dbReference type="Pfam" id="PF05168"/>
    </source>
</evidence>
<dbReference type="Gene3D" id="1.20.120.330">
    <property type="entry name" value="Nucleotidyltransferases domain 2"/>
    <property type="match status" value="1"/>
</dbReference>
<dbReference type="PANTHER" id="PTHR36565:SF1">
    <property type="entry name" value="UPF0332 PROTEIN TM_1000"/>
    <property type="match status" value="1"/>
</dbReference>
<name>A0A0G0FJ69_9BACT</name>